<sequence length="742" mass="79615">MNDPVNAAAPAPLANMGDPIRRTESVAKVTGALQYATDMPLKEPLEAYFLTSAIAKGEIASMDTSPAEALSGVVKIYTHLNAPKRVATPYIQKGGYVSDTNMPLTGTEIHNDGQIIAMIVADSYETARDASHRIVVRYKSVTPASSLDSPGVQLTHPDALSEKEKKVGDFEASFASASIKVDATYSTPPQHQNPIELYSTTAFWSGDQLTIYEPCQSVVELSYGAATMAGIDQANVHVVNHYIGGAFGGKGYMTQRTALIVGASRELGKPVRNVVTRDQGFTLATYRSETKHHVRLAADSSGHLLAYGHESWEMQSRFDDYPLAGLGVTTAMYGKPAIASRVNLVKADRQTSGFMRAPVEMPYMYTLESAMDELAVALKMDPIELRRINDIRESPIDGARFTSRSLMQCYDQGAATFGWSKRNPKPASMVDGDWMVGYGCATSCLPTHLAPATARVTLHANGEVSVDVAGQDSGQGIYTALGQIAARALGLSPQQVKVNMGDSKLPAAPTSANSLSTASVGSAVTLAADKIKGHFGESVPAGKKLTEAFRRLGMSQISEVGENVPPGQKPEVLDMLRKGQVPFKNEARGDESKDGKPLMFAFGAQFVEVRIHRLTHEIRVPRITGAFAAGRIINPRTARSQLMGGMIWGLSSALFEATEVDPTRGRYTNDSLAEYLIPVNADIPQVDVIMVPEEDNEVNPLGVKGIGELGIVGTAAAVANAVFHATGKRVRDLPIIMDKLFA</sequence>
<gene>
    <name evidence="4" type="ORF">ACPOL_1869</name>
</gene>
<proteinExistence type="predicted"/>
<feature type="domain" description="Aldehyde oxidase/xanthine dehydrogenase a/b hammerhead" evidence="3">
    <location>
        <begin position="30"/>
        <end position="142"/>
    </location>
</feature>
<evidence type="ECO:0000256" key="2">
    <source>
        <dbReference type="ARBA" id="ARBA00023002"/>
    </source>
</evidence>
<dbReference type="Pfam" id="PF20256">
    <property type="entry name" value="MoCoBD_2"/>
    <property type="match status" value="1"/>
</dbReference>
<evidence type="ECO:0000259" key="3">
    <source>
        <dbReference type="SMART" id="SM01008"/>
    </source>
</evidence>
<evidence type="ECO:0000313" key="5">
    <source>
        <dbReference type="Proteomes" id="UP000253606"/>
    </source>
</evidence>
<dbReference type="AlphaFoldDB" id="A0A2Z5FWF4"/>
<dbReference type="KEGG" id="abas:ACPOL_1869"/>
<dbReference type="InterPro" id="IPR046867">
    <property type="entry name" value="AldOxase/xan_DH_MoCoBD2"/>
</dbReference>
<keyword evidence="2" id="KW-0560">Oxidoreductase</keyword>
<keyword evidence="5" id="KW-1185">Reference proteome</keyword>
<keyword evidence="1" id="KW-0500">Molybdenum</keyword>
<dbReference type="Proteomes" id="UP000253606">
    <property type="component" value="Chromosome"/>
</dbReference>
<name>A0A2Z5FWF4_9BACT</name>
<dbReference type="InterPro" id="IPR036856">
    <property type="entry name" value="Ald_Oxase/Xan_DH_a/b_sf"/>
</dbReference>
<dbReference type="GO" id="GO:0005506">
    <property type="term" value="F:iron ion binding"/>
    <property type="evidence" value="ECO:0007669"/>
    <property type="project" value="InterPro"/>
</dbReference>
<organism evidence="4 5">
    <name type="scientific">Acidisarcina polymorpha</name>
    <dbReference type="NCBI Taxonomy" id="2211140"/>
    <lineage>
        <taxon>Bacteria</taxon>
        <taxon>Pseudomonadati</taxon>
        <taxon>Acidobacteriota</taxon>
        <taxon>Terriglobia</taxon>
        <taxon>Terriglobales</taxon>
        <taxon>Acidobacteriaceae</taxon>
        <taxon>Acidisarcina</taxon>
    </lineage>
</organism>
<dbReference type="SMART" id="SM01008">
    <property type="entry name" value="Ald_Xan_dh_C"/>
    <property type="match status" value="1"/>
</dbReference>
<dbReference type="Gene3D" id="3.30.365.10">
    <property type="entry name" value="Aldehyde oxidase/xanthine dehydrogenase, molybdopterin binding domain"/>
    <property type="match status" value="4"/>
</dbReference>
<dbReference type="InterPro" id="IPR037165">
    <property type="entry name" value="AldOxase/xan_DH_Mopterin-bd_sf"/>
</dbReference>
<dbReference type="InterPro" id="IPR008274">
    <property type="entry name" value="AldOxase/xan_DH_MoCoBD1"/>
</dbReference>
<protein>
    <submittedName>
        <fullName evidence="4">Xanthine dehydrogenase, molybdenum binding subunit</fullName>
    </submittedName>
</protein>
<dbReference type="PANTHER" id="PTHR11908">
    <property type="entry name" value="XANTHINE DEHYDROGENASE"/>
    <property type="match status" value="1"/>
</dbReference>
<dbReference type="Gene3D" id="3.90.1170.50">
    <property type="entry name" value="Aldehyde oxidase/xanthine dehydrogenase, a/b hammerhead"/>
    <property type="match status" value="1"/>
</dbReference>
<dbReference type="Pfam" id="PF01315">
    <property type="entry name" value="Ald_Xan_dh_C"/>
    <property type="match status" value="1"/>
</dbReference>
<dbReference type="InterPro" id="IPR016208">
    <property type="entry name" value="Ald_Oxase/xanthine_DH-like"/>
</dbReference>
<dbReference type="Pfam" id="PF02738">
    <property type="entry name" value="MoCoBD_1"/>
    <property type="match status" value="1"/>
</dbReference>
<evidence type="ECO:0000313" key="4">
    <source>
        <dbReference type="EMBL" id="AXC11209.1"/>
    </source>
</evidence>
<evidence type="ECO:0000256" key="1">
    <source>
        <dbReference type="ARBA" id="ARBA00022505"/>
    </source>
</evidence>
<dbReference type="SUPFAM" id="SSF56003">
    <property type="entry name" value="Molybdenum cofactor-binding domain"/>
    <property type="match status" value="1"/>
</dbReference>
<accession>A0A2Z5FWF4</accession>
<dbReference type="InterPro" id="IPR000674">
    <property type="entry name" value="Ald_Oxase/Xan_DH_a/b"/>
</dbReference>
<dbReference type="SUPFAM" id="SSF54665">
    <property type="entry name" value="CO dehydrogenase molybdoprotein N-domain-like"/>
    <property type="match status" value="1"/>
</dbReference>
<dbReference type="EMBL" id="CP030840">
    <property type="protein sequence ID" value="AXC11209.1"/>
    <property type="molecule type" value="Genomic_DNA"/>
</dbReference>
<dbReference type="GO" id="GO:0016491">
    <property type="term" value="F:oxidoreductase activity"/>
    <property type="evidence" value="ECO:0007669"/>
    <property type="project" value="UniProtKB-KW"/>
</dbReference>
<dbReference type="RefSeq" id="WP_201759135.1">
    <property type="nucleotide sequence ID" value="NZ_CP030840.1"/>
</dbReference>
<dbReference type="PANTHER" id="PTHR11908:SF132">
    <property type="entry name" value="ALDEHYDE OXIDASE 1-RELATED"/>
    <property type="match status" value="1"/>
</dbReference>
<reference evidence="4 5" key="1">
    <citation type="journal article" date="2018" name="Front. Microbiol.">
        <title>Hydrolytic Capabilities as a Key to Environmental Success: Chitinolytic and Cellulolytic Acidobacteria From Acidic Sub-arctic Soils and Boreal Peatlands.</title>
        <authorList>
            <person name="Belova S.E."/>
            <person name="Ravin N.V."/>
            <person name="Pankratov T.A."/>
            <person name="Rakitin A.L."/>
            <person name="Ivanova A.A."/>
            <person name="Beletsky A.V."/>
            <person name="Mardanov A.V."/>
            <person name="Sinninghe Damste J.S."/>
            <person name="Dedysh S.N."/>
        </authorList>
    </citation>
    <scope>NUCLEOTIDE SEQUENCE [LARGE SCALE GENOMIC DNA]</scope>
    <source>
        <strain evidence="4 5">SBC82</strain>
    </source>
</reference>